<evidence type="ECO:0000256" key="1">
    <source>
        <dbReference type="SAM" id="MobiDB-lite"/>
    </source>
</evidence>
<organism evidence="2 3">
    <name type="scientific">Actinomadura meridiana</name>
    <dbReference type="NCBI Taxonomy" id="559626"/>
    <lineage>
        <taxon>Bacteria</taxon>
        <taxon>Bacillati</taxon>
        <taxon>Actinomycetota</taxon>
        <taxon>Actinomycetes</taxon>
        <taxon>Streptosporangiales</taxon>
        <taxon>Thermomonosporaceae</taxon>
        <taxon>Actinomadura</taxon>
    </lineage>
</organism>
<proteinExistence type="predicted"/>
<dbReference type="SUPFAM" id="SSF50494">
    <property type="entry name" value="Trypsin-like serine proteases"/>
    <property type="match status" value="1"/>
</dbReference>
<gene>
    <name evidence="2" type="ORF">GCM10022254_38910</name>
</gene>
<dbReference type="RefSeq" id="WP_344898547.1">
    <property type="nucleotide sequence ID" value="NZ_BAABAS010000007.1"/>
</dbReference>
<dbReference type="Proteomes" id="UP001501710">
    <property type="component" value="Unassembled WGS sequence"/>
</dbReference>
<dbReference type="Gene3D" id="2.40.10.10">
    <property type="entry name" value="Trypsin-like serine proteases"/>
    <property type="match status" value="1"/>
</dbReference>
<name>A0ABP8C5X9_9ACTN</name>
<sequence length="370" mass="38060">MSTDDSNGRPFATPPEGARSRAADARVYFQPPAATASGAVDAPGAILDVRDEIAASIHRSVQEQAGSAYAQNFEGAGNVQGVAIGIGGATAPTAPTLTVYVAESATADTVRASVVDAMGVRSAADVPMRIVTSGAIDAQGNRARVRPAPGGFSIGHVDGTAGTLGCLAVGKEQPRNDMLLCLSNNHVIAHTNRGMAGDCVCQPGPYDGGTCPHDQIAALESFVPIDFTGVNLVDCATAWCWPDRVQPEIGVQTSGGIELFRIRSEIETPALGMIVGKSGRTTQRTKGVVTSVGWSGRVGYGAAGSAFFADQIVIEEVGGGQFSAPGDSGSCVWTWDDKEPIGLLFAGSPTCTLANPMSLVAYALDIDLYT</sequence>
<keyword evidence="3" id="KW-1185">Reference proteome</keyword>
<evidence type="ECO:0000313" key="3">
    <source>
        <dbReference type="Proteomes" id="UP001501710"/>
    </source>
</evidence>
<protein>
    <submittedName>
        <fullName evidence="2">Uncharacterized protein</fullName>
    </submittedName>
</protein>
<dbReference type="InterPro" id="IPR043504">
    <property type="entry name" value="Peptidase_S1_PA_chymotrypsin"/>
</dbReference>
<dbReference type="InterPro" id="IPR009003">
    <property type="entry name" value="Peptidase_S1_PA"/>
</dbReference>
<reference evidence="3" key="1">
    <citation type="journal article" date="2019" name="Int. J. Syst. Evol. Microbiol.">
        <title>The Global Catalogue of Microorganisms (GCM) 10K type strain sequencing project: providing services to taxonomists for standard genome sequencing and annotation.</title>
        <authorList>
            <consortium name="The Broad Institute Genomics Platform"/>
            <consortium name="The Broad Institute Genome Sequencing Center for Infectious Disease"/>
            <person name="Wu L."/>
            <person name="Ma J."/>
        </authorList>
    </citation>
    <scope>NUCLEOTIDE SEQUENCE [LARGE SCALE GENOMIC DNA]</scope>
    <source>
        <strain evidence="3">JCM 17440</strain>
    </source>
</reference>
<comment type="caution">
    <text evidence="2">The sequence shown here is derived from an EMBL/GenBank/DDBJ whole genome shotgun (WGS) entry which is preliminary data.</text>
</comment>
<feature type="region of interest" description="Disordered" evidence="1">
    <location>
        <begin position="1"/>
        <end position="22"/>
    </location>
</feature>
<dbReference type="EMBL" id="BAABAS010000007">
    <property type="protein sequence ID" value="GAA4234298.1"/>
    <property type="molecule type" value="Genomic_DNA"/>
</dbReference>
<evidence type="ECO:0000313" key="2">
    <source>
        <dbReference type="EMBL" id="GAA4234298.1"/>
    </source>
</evidence>
<accession>A0ABP8C5X9</accession>